<gene>
    <name evidence="1" type="ORF">B7C51_11785</name>
</gene>
<organism evidence="1 2">
    <name type="scientific">Paenibacillus larvae subsp. pulvifaciens</name>
    <dbReference type="NCBI Taxonomy" id="1477"/>
    <lineage>
        <taxon>Bacteria</taxon>
        <taxon>Bacillati</taxon>
        <taxon>Bacillota</taxon>
        <taxon>Bacilli</taxon>
        <taxon>Bacillales</taxon>
        <taxon>Paenibacillaceae</taxon>
        <taxon>Paenibacillus</taxon>
    </lineage>
</organism>
<dbReference type="SUPFAM" id="SSF53955">
    <property type="entry name" value="Lysozyme-like"/>
    <property type="match status" value="1"/>
</dbReference>
<dbReference type="InterPro" id="IPR023346">
    <property type="entry name" value="Lysozyme-like_dom_sf"/>
</dbReference>
<evidence type="ECO:0000313" key="1">
    <source>
        <dbReference type="EMBL" id="ARF68343.1"/>
    </source>
</evidence>
<name>A0A1V0UST8_9BACL</name>
<dbReference type="AlphaFoldDB" id="A0A1V0UST8"/>
<evidence type="ECO:0000313" key="2">
    <source>
        <dbReference type="Proteomes" id="UP000192727"/>
    </source>
</evidence>
<protein>
    <submittedName>
        <fullName evidence="1">Uncharacterized protein</fullName>
    </submittedName>
</protein>
<dbReference type="RefSeq" id="WP_023482375.1">
    <property type="nucleotide sequence ID" value="NZ_CP020557.1"/>
</dbReference>
<dbReference type="Proteomes" id="UP000192727">
    <property type="component" value="Chromosome"/>
</dbReference>
<accession>A0A1V0UST8</accession>
<proteinExistence type="predicted"/>
<sequence>MGFRLFSGSVLSNKANKYIEIAEKQGIDPVLFAAISLHESAWGKSNAVTTKNNPGGLMTATGLMVFPTLDDGLEAMGLTLHNRILIDGKITIEDLGAVYAPIGASNDPSGLNMYWVPTVKEIVAKLGGLF</sequence>
<reference evidence="1 2" key="1">
    <citation type="submission" date="2017-03" db="EMBL/GenBank/DDBJ databases">
        <title>Paenibacillus larvae genome sequencing.</title>
        <authorList>
            <person name="Dingman D.W."/>
        </authorList>
    </citation>
    <scope>NUCLEOTIDE SEQUENCE [LARGE SCALE GENOMIC DNA]</scope>
    <source>
        <strain evidence="1 2">SAG 10367</strain>
    </source>
</reference>
<dbReference type="EMBL" id="CP020557">
    <property type="protein sequence ID" value="ARF68343.1"/>
    <property type="molecule type" value="Genomic_DNA"/>
</dbReference>